<name>A0A6F8SS16_9GAMM</name>
<evidence type="ECO:0000313" key="3">
    <source>
        <dbReference type="Proteomes" id="UP000503197"/>
    </source>
</evidence>
<dbReference type="SUPFAM" id="SSF55729">
    <property type="entry name" value="Acyl-CoA N-acyltransferases (Nat)"/>
    <property type="match status" value="1"/>
</dbReference>
<feature type="domain" description="N-acetyltransferase" evidence="1">
    <location>
        <begin position="7"/>
        <end position="171"/>
    </location>
</feature>
<dbReference type="AlphaFoldDB" id="A0A6F8SS16"/>
<dbReference type="Pfam" id="PF13302">
    <property type="entry name" value="Acetyltransf_3"/>
    <property type="match status" value="1"/>
</dbReference>
<dbReference type="PANTHER" id="PTHR46067:SF27">
    <property type="entry name" value="ACYL-COA N-ACYLTRANSFERASES (NAT) SUPERFAMILY PROTEIN"/>
    <property type="match status" value="1"/>
</dbReference>
<dbReference type="InterPro" id="IPR016181">
    <property type="entry name" value="Acyl_CoA_acyltransferase"/>
</dbReference>
<dbReference type="InterPro" id="IPR000182">
    <property type="entry name" value="GNAT_dom"/>
</dbReference>
<reference evidence="2 3" key="1">
    <citation type="submission" date="2020-02" db="EMBL/GenBank/DDBJ databases">
        <title>Complete Genome Sequence of Halomonas meridiana strain BAA-801, Isolated from Deep Sea Thermal Vent.</title>
        <authorList>
            <person name="Takahashi Y."/>
            <person name="Takahashi H."/>
            <person name="Galipon J."/>
            <person name="Arakawa K."/>
        </authorList>
    </citation>
    <scope>NUCLEOTIDE SEQUENCE [LARGE SCALE GENOMIC DNA]</scope>
    <source>
        <strain evidence="2 3">Slthf1</strain>
    </source>
</reference>
<sequence length="184" mass="20443">MSHVKDVTFHLLTHEDAVELLQFERAERAWFEQHIEARPECFYTLQGVAKHIIDCLALNAQRKMHPLIIRQRGVIVGRANLRNIADDHAWVGYRIAQGAGGRGVAQSALKHLLTEARCVYGVTQLEAVVAVDNAASQRVLAKGGFTAQKRLPGYSRVSGAPRDCWIFEYSPALSHGLAANNTLY</sequence>
<dbReference type="Gene3D" id="3.40.630.30">
    <property type="match status" value="1"/>
</dbReference>
<dbReference type="PROSITE" id="PS51186">
    <property type="entry name" value="GNAT"/>
    <property type="match status" value="1"/>
</dbReference>
<evidence type="ECO:0000313" key="2">
    <source>
        <dbReference type="EMBL" id="BCA91061.1"/>
    </source>
</evidence>
<dbReference type="PANTHER" id="PTHR46067">
    <property type="entry name" value="ACYL-COA N-ACYLTRANSFERASES (NAT) SUPERFAMILY PROTEIN"/>
    <property type="match status" value="1"/>
</dbReference>
<organism evidence="2 3">
    <name type="scientific">Vreelandella aquamarina</name>
    <dbReference type="NCBI Taxonomy" id="77097"/>
    <lineage>
        <taxon>Bacteria</taxon>
        <taxon>Pseudomonadati</taxon>
        <taxon>Pseudomonadota</taxon>
        <taxon>Gammaproteobacteria</taxon>
        <taxon>Oceanospirillales</taxon>
        <taxon>Halomonadaceae</taxon>
        <taxon>Vreelandella</taxon>
    </lineage>
</organism>
<dbReference type="RefSeq" id="WP_058578653.1">
    <property type="nucleotide sequence ID" value="NZ_AP022821.1"/>
</dbReference>
<dbReference type="GO" id="GO:0016747">
    <property type="term" value="F:acyltransferase activity, transferring groups other than amino-acyl groups"/>
    <property type="evidence" value="ECO:0007669"/>
    <property type="project" value="InterPro"/>
</dbReference>
<gene>
    <name evidence="2" type="ORF">HMSLTHF_08360</name>
</gene>
<accession>A0A6F8SS16</accession>
<evidence type="ECO:0000259" key="1">
    <source>
        <dbReference type="PROSITE" id="PS51186"/>
    </source>
</evidence>
<dbReference type="EMBL" id="AP022821">
    <property type="protein sequence ID" value="BCA91061.1"/>
    <property type="molecule type" value="Genomic_DNA"/>
</dbReference>
<protein>
    <submittedName>
        <fullName evidence="2">Alanine acetyltransferase</fullName>
    </submittedName>
</protein>
<dbReference type="Proteomes" id="UP000503197">
    <property type="component" value="Chromosome"/>
</dbReference>
<proteinExistence type="predicted"/>